<comment type="similarity">
    <text evidence="1 3">Belongs to the ETS family.</text>
</comment>
<dbReference type="SMART" id="SM00413">
    <property type="entry name" value="ETS"/>
    <property type="match status" value="1"/>
</dbReference>
<dbReference type="GO" id="GO:0043565">
    <property type="term" value="F:sequence-specific DNA binding"/>
    <property type="evidence" value="ECO:0007669"/>
    <property type="project" value="InterPro"/>
</dbReference>
<proteinExistence type="inferred from homology"/>
<dbReference type="InterPro" id="IPR046328">
    <property type="entry name" value="ETS_fam"/>
</dbReference>
<keyword evidence="2 3" id="KW-0238">DNA-binding</keyword>
<feature type="domain" description="ETS" evidence="5">
    <location>
        <begin position="330"/>
        <end position="412"/>
    </location>
</feature>
<accession>A0A8S1H112</accession>
<evidence type="ECO:0000256" key="1">
    <source>
        <dbReference type="ARBA" id="ARBA00005562"/>
    </source>
</evidence>
<dbReference type="SUPFAM" id="SSF46785">
    <property type="entry name" value="Winged helix' DNA-binding domain"/>
    <property type="match status" value="1"/>
</dbReference>
<dbReference type="AlphaFoldDB" id="A0A8S1H112"/>
<dbReference type="PROSITE" id="PS00345">
    <property type="entry name" value="ETS_DOMAIN_1"/>
    <property type="match status" value="1"/>
</dbReference>
<sequence length="454" mass="49862">MIPGRIGVANVTHRRKVARRKKIGERRSQRPTVHPEGNRRRTHERRDSLPHGYMLRVHPSDCCSPAPAAAVHSAAELTAMGPRLADSPNSQTGIKIETMDGFARIERPTPKYPDGRRTSAPAALSANFLEIPSSCAMQITILQRLLDKQSSLKVEESSPDSGLGDSTPETSPSSSSSLSSTATRHAFAPPPPKIVVAPPIPTTSTADPSVPGFSPFLWPWLNMSENRHVVHPWLSTALLYPSLSQPGAMCGAIPQPPAARPAVGLLTTTPLPQTVGSAFPSELATPQLPTATSLCPLQPYLLEARRFSEPMASSTNLIAQRRKSREGQVTYLWEFLLRLLQDKEYSPKFIKWIDQAKGIFKLVDSKAVSKLWGMHKNKPGMNYETMGRALRYYYQRGILQKVDGQRLVYQFVQVPSELSNESDSGTDSIGSDSFEGETPPRHSPLSPPHVSCRV</sequence>
<evidence type="ECO:0000313" key="6">
    <source>
        <dbReference type="EMBL" id="CAD6188398.1"/>
    </source>
</evidence>
<dbReference type="OrthoDB" id="8196042at2759"/>
<dbReference type="InterPro" id="IPR036390">
    <property type="entry name" value="WH_DNA-bd_sf"/>
</dbReference>
<dbReference type="Gene3D" id="1.10.10.10">
    <property type="entry name" value="Winged helix-like DNA-binding domain superfamily/Winged helix DNA-binding domain"/>
    <property type="match status" value="1"/>
</dbReference>
<reference evidence="6" key="1">
    <citation type="submission" date="2020-10" db="EMBL/GenBank/DDBJ databases">
        <authorList>
            <person name="Kikuchi T."/>
        </authorList>
    </citation>
    <scope>NUCLEOTIDE SEQUENCE</scope>
    <source>
        <strain evidence="6">NKZ352</strain>
    </source>
</reference>
<comment type="subcellular location">
    <subcellularLocation>
        <location evidence="3">Nucleus</location>
    </subcellularLocation>
</comment>
<feature type="compositionally biased region" description="Basic residues" evidence="4">
    <location>
        <begin position="12"/>
        <end position="24"/>
    </location>
</feature>
<dbReference type="FunFam" id="1.10.10.10:FF:000853">
    <property type="entry name" value="ETS-Like transcription Factor homolog"/>
    <property type="match status" value="1"/>
</dbReference>
<dbReference type="Pfam" id="PF00178">
    <property type="entry name" value="Ets"/>
    <property type="match status" value="1"/>
</dbReference>
<keyword evidence="3" id="KW-0539">Nucleus</keyword>
<feature type="region of interest" description="Disordered" evidence="4">
    <location>
        <begin position="1"/>
        <end position="49"/>
    </location>
</feature>
<dbReference type="PANTHER" id="PTHR11849:SF191">
    <property type="entry name" value="ECDYSONE-INDUCED PROTEIN 74EF ISOFORM B"/>
    <property type="match status" value="1"/>
</dbReference>
<protein>
    <recommendedName>
        <fullName evidence="5">ETS domain-containing protein</fullName>
    </recommendedName>
</protein>
<keyword evidence="7" id="KW-1185">Reference proteome</keyword>
<feature type="region of interest" description="Disordered" evidence="4">
    <location>
        <begin position="418"/>
        <end position="454"/>
    </location>
</feature>
<evidence type="ECO:0000256" key="2">
    <source>
        <dbReference type="ARBA" id="ARBA00023125"/>
    </source>
</evidence>
<name>A0A8S1H112_9PELO</name>
<evidence type="ECO:0000313" key="7">
    <source>
        <dbReference type="Proteomes" id="UP000835052"/>
    </source>
</evidence>
<comment type="caution">
    <text evidence="6">The sequence shown here is derived from an EMBL/GenBank/DDBJ whole genome shotgun (WGS) entry which is preliminary data.</text>
</comment>
<evidence type="ECO:0000259" key="5">
    <source>
        <dbReference type="PROSITE" id="PS50061"/>
    </source>
</evidence>
<dbReference type="InterPro" id="IPR036388">
    <property type="entry name" value="WH-like_DNA-bd_sf"/>
</dbReference>
<organism evidence="6 7">
    <name type="scientific">Caenorhabditis auriculariae</name>
    <dbReference type="NCBI Taxonomy" id="2777116"/>
    <lineage>
        <taxon>Eukaryota</taxon>
        <taxon>Metazoa</taxon>
        <taxon>Ecdysozoa</taxon>
        <taxon>Nematoda</taxon>
        <taxon>Chromadorea</taxon>
        <taxon>Rhabditida</taxon>
        <taxon>Rhabditina</taxon>
        <taxon>Rhabditomorpha</taxon>
        <taxon>Rhabditoidea</taxon>
        <taxon>Rhabditidae</taxon>
        <taxon>Peloderinae</taxon>
        <taxon>Caenorhabditis</taxon>
    </lineage>
</organism>
<dbReference type="EMBL" id="CAJGYM010000008">
    <property type="protein sequence ID" value="CAD6188398.1"/>
    <property type="molecule type" value="Genomic_DNA"/>
</dbReference>
<feature type="compositionally biased region" description="Low complexity" evidence="4">
    <location>
        <begin position="166"/>
        <end position="183"/>
    </location>
</feature>
<evidence type="ECO:0000256" key="4">
    <source>
        <dbReference type="SAM" id="MobiDB-lite"/>
    </source>
</evidence>
<dbReference type="GO" id="GO:0030154">
    <property type="term" value="P:cell differentiation"/>
    <property type="evidence" value="ECO:0007669"/>
    <property type="project" value="TreeGrafter"/>
</dbReference>
<dbReference type="InterPro" id="IPR000418">
    <property type="entry name" value="Ets_dom"/>
</dbReference>
<dbReference type="PRINTS" id="PR00454">
    <property type="entry name" value="ETSDOMAIN"/>
</dbReference>
<dbReference type="GO" id="GO:0000981">
    <property type="term" value="F:DNA-binding transcription factor activity, RNA polymerase II-specific"/>
    <property type="evidence" value="ECO:0007669"/>
    <property type="project" value="TreeGrafter"/>
</dbReference>
<dbReference type="PROSITE" id="PS50061">
    <property type="entry name" value="ETS_DOMAIN_3"/>
    <property type="match status" value="1"/>
</dbReference>
<dbReference type="PANTHER" id="PTHR11849">
    <property type="entry name" value="ETS"/>
    <property type="match status" value="1"/>
</dbReference>
<feature type="compositionally biased region" description="Pro residues" evidence="4">
    <location>
        <begin position="188"/>
        <end position="201"/>
    </location>
</feature>
<evidence type="ECO:0000256" key="3">
    <source>
        <dbReference type="RuleBase" id="RU004019"/>
    </source>
</evidence>
<dbReference type="PROSITE" id="PS00346">
    <property type="entry name" value="ETS_DOMAIN_2"/>
    <property type="match status" value="1"/>
</dbReference>
<feature type="region of interest" description="Disordered" evidence="4">
    <location>
        <begin position="152"/>
        <end position="206"/>
    </location>
</feature>
<gene>
    <name evidence="6" type="ORF">CAUJ_LOCUS4317</name>
</gene>
<feature type="compositionally biased region" description="Low complexity" evidence="4">
    <location>
        <begin position="422"/>
        <end position="433"/>
    </location>
</feature>
<dbReference type="GO" id="GO:0005634">
    <property type="term" value="C:nucleus"/>
    <property type="evidence" value="ECO:0007669"/>
    <property type="project" value="UniProtKB-SubCell"/>
</dbReference>
<dbReference type="Proteomes" id="UP000835052">
    <property type="component" value="Unassembled WGS sequence"/>
</dbReference>
<feature type="compositionally biased region" description="Basic and acidic residues" evidence="4">
    <location>
        <begin position="36"/>
        <end position="49"/>
    </location>
</feature>